<dbReference type="InterPro" id="IPR039424">
    <property type="entry name" value="SBP_5"/>
</dbReference>
<sequence length="586" mass="63522">MRFMRKRGAAALVAVAALGLSACGSGGGGGGSSAGEPELDNGGVGKIVSESDEKGGTLTFGLAGEWGDTVDPGETYYGYSWDMLRNYARSLVMFKTEPGKAGLELTPDLATDLGKSSDGGKTWTYTLRDGVKFEDGTEITSQDVKHAVLRSTDKETFPNGPAYFEAMLDLPDGYKGPYKSKNADTDQAIETPDDKTIVFKLKQPFAGFDYLAQLPQTAPVPEDKDTGAKYKSHPLSSGPYMFDGNYDPSSGFTLKRNPEWSADSDPNRKALPDEMVVKTGLEANDLDNQIIAGTIDVDIAGTGVQAAALPKVLQQADLRERADNPLNARLWYTSINPTVKPLDNIDCRKAVMYAMSPKSYQNAYGGEFAGGEIATTLMPPQIPGYKDFDLYDVKKNPNGQPDKAEESLKACGSEGFETNIAYRAERPKEKATAEAFQQSLEKVGITATPRPLPEGDYFSGTCGLPSYVVKNNIGMCINGWGADWPDGYGFLSQIVDGRVIRETGGSSNTSVRIPEVQDMLDEAIVEQDEDTRNEMWGAIDERVMEEAVIYPGVYAKSVLLRGKNATNVFVNESFGYYDYTAMGVKQ</sequence>
<dbReference type="Pfam" id="PF00496">
    <property type="entry name" value="SBP_bac_5"/>
    <property type="match status" value="1"/>
</dbReference>
<dbReference type="GO" id="GO:0042597">
    <property type="term" value="C:periplasmic space"/>
    <property type="evidence" value="ECO:0007669"/>
    <property type="project" value="UniProtKB-ARBA"/>
</dbReference>
<dbReference type="GO" id="GO:1904680">
    <property type="term" value="F:peptide transmembrane transporter activity"/>
    <property type="evidence" value="ECO:0007669"/>
    <property type="project" value="TreeGrafter"/>
</dbReference>
<organism evidence="4 5">
    <name type="scientific">Nocardioides aurantiacus</name>
    <dbReference type="NCBI Taxonomy" id="86796"/>
    <lineage>
        <taxon>Bacteria</taxon>
        <taxon>Bacillati</taxon>
        <taxon>Actinomycetota</taxon>
        <taxon>Actinomycetes</taxon>
        <taxon>Propionibacteriales</taxon>
        <taxon>Nocardioidaceae</taxon>
        <taxon>Nocardioides</taxon>
    </lineage>
</organism>
<dbReference type="InterPro" id="IPR030678">
    <property type="entry name" value="Peptide/Ni-bd"/>
</dbReference>
<dbReference type="PROSITE" id="PS51257">
    <property type="entry name" value="PROKAR_LIPOPROTEIN"/>
    <property type="match status" value="1"/>
</dbReference>
<dbReference type="PIRSF" id="PIRSF002741">
    <property type="entry name" value="MppA"/>
    <property type="match status" value="1"/>
</dbReference>
<feature type="region of interest" description="Disordered" evidence="1">
    <location>
        <begin position="26"/>
        <end position="50"/>
    </location>
</feature>
<name>A0A3N2CYU3_9ACTN</name>
<feature type="chain" id="PRO_5038793820" evidence="2">
    <location>
        <begin position="23"/>
        <end position="586"/>
    </location>
</feature>
<dbReference type="SUPFAM" id="SSF53850">
    <property type="entry name" value="Periplasmic binding protein-like II"/>
    <property type="match status" value="1"/>
</dbReference>
<dbReference type="PANTHER" id="PTHR30290">
    <property type="entry name" value="PERIPLASMIC BINDING COMPONENT OF ABC TRANSPORTER"/>
    <property type="match status" value="1"/>
</dbReference>
<dbReference type="InterPro" id="IPR000914">
    <property type="entry name" value="SBP_5_dom"/>
</dbReference>
<reference evidence="4 5" key="1">
    <citation type="submission" date="2018-11" db="EMBL/GenBank/DDBJ databases">
        <title>Sequencing the genomes of 1000 actinobacteria strains.</title>
        <authorList>
            <person name="Klenk H.-P."/>
        </authorList>
    </citation>
    <scope>NUCLEOTIDE SEQUENCE [LARGE SCALE GENOMIC DNA]</scope>
    <source>
        <strain evidence="4 5">DSM 12652</strain>
    </source>
</reference>
<comment type="caution">
    <text evidence="4">The sequence shown here is derived from an EMBL/GenBank/DDBJ whole genome shotgun (WGS) entry which is preliminary data.</text>
</comment>
<evidence type="ECO:0000256" key="2">
    <source>
        <dbReference type="SAM" id="SignalP"/>
    </source>
</evidence>
<feature type="signal peptide" evidence="2">
    <location>
        <begin position="1"/>
        <end position="22"/>
    </location>
</feature>
<evidence type="ECO:0000259" key="3">
    <source>
        <dbReference type="Pfam" id="PF00496"/>
    </source>
</evidence>
<dbReference type="EMBL" id="RKHO01000001">
    <property type="protein sequence ID" value="ROR92689.1"/>
    <property type="molecule type" value="Genomic_DNA"/>
</dbReference>
<dbReference type="Proteomes" id="UP000281738">
    <property type="component" value="Unassembled WGS sequence"/>
</dbReference>
<dbReference type="AlphaFoldDB" id="A0A3N2CYU3"/>
<dbReference type="GO" id="GO:0015833">
    <property type="term" value="P:peptide transport"/>
    <property type="evidence" value="ECO:0007669"/>
    <property type="project" value="TreeGrafter"/>
</dbReference>
<evidence type="ECO:0000313" key="5">
    <source>
        <dbReference type="Proteomes" id="UP000281738"/>
    </source>
</evidence>
<keyword evidence="5" id="KW-1185">Reference proteome</keyword>
<evidence type="ECO:0000256" key="1">
    <source>
        <dbReference type="SAM" id="MobiDB-lite"/>
    </source>
</evidence>
<protein>
    <submittedName>
        <fullName evidence="4">Peptide/nickel transport system substrate-binding protein</fullName>
    </submittedName>
</protein>
<keyword evidence="2" id="KW-0732">Signal</keyword>
<dbReference type="Gene3D" id="3.10.105.10">
    <property type="entry name" value="Dipeptide-binding Protein, Domain 3"/>
    <property type="match status" value="1"/>
</dbReference>
<dbReference type="GO" id="GO:0043190">
    <property type="term" value="C:ATP-binding cassette (ABC) transporter complex"/>
    <property type="evidence" value="ECO:0007669"/>
    <property type="project" value="InterPro"/>
</dbReference>
<evidence type="ECO:0000313" key="4">
    <source>
        <dbReference type="EMBL" id="ROR92689.1"/>
    </source>
</evidence>
<dbReference type="Gene3D" id="3.40.190.10">
    <property type="entry name" value="Periplasmic binding protein-like II"/>
    <property type="match status" value="1"/>
</dbReference>
<dbReference type="PANTHER" id="PTHR30290:SF83">
    <property type="entry name" value="ABC TRANSPORTER SUBSTRATE-BINDING PROTEIN"/>
    <property type="match status" value="1"/>
</dbReference>
<proteinExistence type="predicted"/>
<feature type="domain" description="Solute-binding protein family 5" evidence="3">
    <location>
        <begin position="104"/>
        <end position="496"/>
    </location>
</feature>
<accession>A0A3N2CYU3</accession>
<gene>
    <name evidence="4" type="ORF">EDD33_3587</name>
</gene>
<dbReference type="CDD" id="cd08506">
    <property type="entry name" value="PBP2_clavulanate_OppA2"/>
    <property type="match status" value="1"/>
</dbReference>